<feature type="transmembrane region" description="Helical" evidence="1">
    <location>
        <begin position="178"/>
        <end position="198"/>
    </location>
</feature>
<feature type="transmembrane region" description="Helical" evidence="1">
    <location>
        <begin position="218"/>
        <end position="238"/>
    </location>
</feature>
<sequence>MGFRRLVRKEIRSLFPLFAVYGGAVTALHAIVMFKGGPLGNEAVQIVALLLPFLFASAIVIGIGYFQLSTEWKTNSIYLLLSLPIRGWKVLLAKLGALLLLLGATLLWIAASYSLFLLRSAGTALFTDQEWGDHSFRSTLSNLAGNSLWMYLLSVVLLVMLVQFAFLSGQLVARFRWVMALIAFFAGTWVIYRIAPFLSDVLSWLPDFSFGGSLSGIVYLHSGLFAALVLLGVGLAWLNGYLFEKVVEV</sequence>
<comment type="caution">
    <text evidence="2">The sequence shown here is derived from an EMBL/GenBank/DDBJ whole genome shotgun (WGS) entry which is preliminary data.</text>
</comment>
<accession>A0A7X4YPU0</accession>
<evidence type="ECO:0000256" key="1">
    <source>
        <dbReference type="SAM" id="Phobius"/>
    </source>
</evidence>
<name>A0A7X4YPU0_9BACL</name>
<evidence type="ECO:0000313" key="3">
    <source>
        <dbReference type="Proteomes" id="UP000558113"/>
    </source>
</evidence>
<dbReference type="RefSeq" id="WP_161697119.1">
    <property type="nucleotide sequence ID" value="NZ_JAAAMU010000004.1"/>
</dbReference>
<proteinExistence type="predicted"/>
<gene>
    <name evidence="2" type="ORF">GT003_10260</name>
</gene>
<feature type="transmembrane region" description="Helical" evidence="1">
    <location>
        <begin position="14"/>
        <end position="34"/>
    </location>
</feature>
<evidence type="ECO:0000313" key="2">
    <source>
        <dbReference type="EMBL" id="NBC69374.1"/>
    </source>
</evidence>
<keyword evidence="1" id="KW-1133">Transmembrane helix</keyword>
<keyword evidence="1" id="KW-0472">Membrane</keyword>
<dbReference type="AlphaFoldDB" id="A0A7X4YPU0"/>
<feature type="transmembrane region" description="Helical" evidence="1">
    <location>
        <begin position="148"/>
        <end position="166"/>
    </location>
</feature>
<keyword evidence="1" id="KW-0812">Transmembrane</keyword>
<organism evidence="2 3">
    <name type="scientific">Paenibacillus sacheonensis</name>
    <dbReference type="NCBI Taxonomy" id="742054"/>
    <lineage>
        <taxon>Bacteria</taxon>
        <taxon>Bacillati</taxon>
        <taxon>Bacillota</taxon>
        <taxon>Bacilli</taxon>
        <taxon>Bacillales</taxon>
        <taxon>Paenibacillaceae</taxon>
        <taxon>Paenibacillus</taxon>
    </lineage>
</organism>
<dbReference type="EMBL" id="JAAAMU010000004">
    <property type="protein sequence ID" value="NBC69374.1"/>
    <property type="molecule type" value="Genomic_DNA"/>
</dbReference>
<dbReference type="OrthoDB" id="2112835at2"/>
<feature type="transmembrane region" description="Helical" evidence="1">
    <location>
        <begin position="87"/>
        <end position="111"/>
    </location>
</feature>
<feature type="transmembrane region" description="Helical" evidence="1">
    <location>
        <begin position="46"/>
        <end position="66"/>
    </location>
</feature>
<reference evidence="2 3" key="1">
    <citation type="submission" date="2020-01" db="EMBL/GenBank/DDBJ databases">
        <title>Paenibacillus soybeanensis sp. nov. isolated from the nodules of soybean (Glycine max(L.) Merr).</title>
        <authorList>
            <person name="Wang H."/>
        </authorList>
    </citation>
    <scope>NUCLEOTIDE SEQUENCE [LARGE SCALE GENOMIC DNA]</scope>
    <source>
        <strain evidence="2 3">DSM 23054</strain>
    </source>
</reference>
<dbReference type="Proteomes" id="UP000558113">
    <property type="component" value="Unassembled WGS sequence"/>
</dbReference>
<protein>
    <submittedName>
        <fullName evidence="2">Uncharacterized protein</fullName>
    </submittedName>
</protein>
<keyword evidence="3" id="KW-1185">Reference proteome</keyword>